<organism evidence="2">
    <name type="scientific">Streptomyces sp. SID12501</name>
    <dbReference type="NCBI Taxonomy" id="2706042"/>
    <lineage>
        <taxon>Bacteria</taxon>
        <taxon>Bacillati</taxon>
        <taxon>Actinomycetota</taxon>
        <taxon>Actinomycetes</taxon>
        <taxon>Kitasatosporales</taxon>
        <taxon>Streptomycetaceae</taxon>
        <taxon>Streptomyces</taxon>
    </lineage>
</organism>
<dbReference type="AlphaFoldDB" id="A0A6B3BL68"/>
<protein>
    <submittedName>
        <fullName evidence="2">Uncharacterized protein</fullName>
    </submittedName>
</protein>
<evidence type="ECO:0000256" key="1">
    <source>
        <dbReference type="SAM" id="MobiDB-lite"/>
    </source>
</evidence>
<accession>A0A6B3BL68</accession>
<sequence length="90" mass="9897">MRRSPYSTDRAPLDGSASRLSRPYLPALTDAVPGAAAVGAPRTARVRPYWAARERAVRLRRRAITVLAVDFGIDVDTRDIHAELSAVRAR</sequence>
<gene>
    <name evidence="2" type="ORF">G3I71_02615</name>
</gene>
<dbReference type="RefSeq" id="WP_164312226.1">
    <property type="nucleotide sequence ID" value="NZ_JAAGLU010000002.1"/>
</dbReference>
<evidence type="ECO:0000313" key="2">
    <source>
        <dbReference type="EMBL" id="NEC84779.1"/>
    </source>
</evidence>
<name>A0A6B3BL68_9ACTN</name>
<reference evidence="2" key="1">
    <citation type="submission" date="2020-01" db="EMBL/GenBank/DDBJ databases">
        <title>Insect and environment-associated Actinomycetes.</title>
        <authorList>
            <person name="Currrie C."/>
            <person name="Chevrette M."/>
            <person name="Carlson C."/>
            <person name="Stubbendieck R."/>
            <person name="Wendt-Pienkowski E."/>
        </authorList>
    </citation>
    <scope>NUCLEOTIDE SEQUENCE</scope>
    <source>
        <strain evidence="2">SID12501</strain>
    </source>
</reference>
<proteinExistence type="predicted"/>
<dbReference type="EMBL" id="JAAGLU010000002">
    <property type="protein sequence ID" value="NEC84779.1"/>
    <property type="molecule type" value="Genomic_DNA"/>
</dbReference>
<feature type="region of interest" description="Disordered" evidence="1">
    <location>
        <begin position="1"/>
        <end position="20"/>
    </location>
</feature>
<comment type="caution">
    <text evidence="2">The sequence shown here is derived from an EMBL/GenBank/DDBJ whole genome shotgun (WGS) entry which is preliminary data.</text>
</comment>